<feature type="transmembrane region" description="Helical" evidence="8">
    <location>
        <begin position="288"/>
        <end position="305"/>
    </location>
</feature>
<evidence type="ECO:0000313" key="10">
    <source>
        <dbReference type="Proteomes" id="UP000283880"/>
    </source>
</evidence>
<evidence type="ECO:0000256" key="8">
    <source>
        <dbReference type="SAM" id="Phobius"/>
    </source>
</evidence>
<gene>
    <name evidence="9" type="ORF">DWV29_25825</name>
</gene>
<organism evidence="9 10">
    <name type="scientific">Enterocloster asparagiformis</name>
    <dbReference type="NCBI Taxonomy" id="333367"/>
    <lineage>
        <taxon>Bacteria</taxon>
        <taxon>Bacillati</taxon>
        <taxon>Bacillota</taxon>
        <taxon>Clostridia</taxon>
        <taxon>Lachnospirales</taxon>
        <taxon>Lachnospiraceae</taxon>
        <taxon>Enterocloster</taxon>
    </lineage>
</organism>
<feature type="transmembrane region" description="Helical" evidence="8">
    <location>
        <begin position="123"/>
        <end position="145"/>
    </location>
</feature>
<dbReference type="Proteomes" id="UP000283880">
    <property type="component" value="Unassembled WGS sequence"/>
</dbReference>
<dbReference type="EMBL" id="QSBM01000028">
    <property type="protein sequence ID" value="RGX22130.1"/>
    <property type="molecule type" value="Genomic_DNA"/>
</dbReference>
<proteinExistence type="predicted"/>
<evidence type="ECO:0000313" key="9">
    <source>
        <dbReference type="EMBL" id="RGX22130.1"/>
    </source>
</evidence>
<comment type="caution">
    <text evidence="9">The sequence shown here is derived from an EMBL/GenBank/DDBJ whole genome shotgun (WGS) entry which is preliminary data.</text>
</comment>
<dbReference type="PANTHER" id="PTHR32196">
    <property type="entry name" value="ABC TRANSPORTER PERMEASE PROTEIN YPHD-RELATED-RELATED"/>
    <property type="match status" value="1"/>
</dbReference>
<sequence length="317" mass="34234">MRQKVLTTIFKYSQVLMLLVIIIGFSLTTENFCTLDNFTTVVMQQLPFLLIISMGMTMAIITKGIDLSIGSILALSSCVGAYFLQKGQDLTGVLAALLIGLALGMMNGLLITKVHLIPFIATYSMNLVVRGLAYLFMGGLLYYGFSDRFRSLATGSFAGISNLLIISMVLFFALLFVLKRTVFGRNVYAMGFNRNATTLSGINTDRVLISIYTVNGLLAAVTGLLYISRLNAAESTIGNDFTLKMIAATLIGGTPFSGGKGGIEKTIVGVLIMMFLTNGMNLNRVSSLWQDAVFGAVIVLSLLINKLGEKMTGSQEL</sequence>
<comment type="subcellular location">
    <subcellularLocation>
        <location evidence="1">Cell membrane</location>
        <topology evidence="1">Multi-pass membrane protein</topology>
    </subcellularLocation>
</comment>
<dbReference type="RefSeq" id="WP_007709205.1">
    <property type="nucleotide sequence ID" value="NZ_BAABXR010000001.1"/>
</dbReference>
<feature type="transmembrane region" description="Helical" evidence="8">
    <location>
        <begin position="157"/>
        <end position="178"/>
    </location>
</feature>
<evidence type="ECO:0000256" key="5">
    <source>
        <dbReference type="ARBA" id="ARBA00022692"/>
    </source>
</evidence>
<dbReference type="OrthoDB" id="9789111at2"/>
<keyword evidence="2" id="KW-0813">Transport</keyword>
<evidence type="ECO:0000256" key="2">
    <source>
        <dbReference type="ARBA" id="ARBA00022448"/>
    </source>
</evidence>
<evidence type="ECO:0000256" key="4">
    <source>
        <dbReference type="ARBA" id="ARBA00022519"/>
    </source>
</evidence>
<evidence type="ECO:0000256" key="3">
    <source>
        <dbReference type="ARBA" id="ARBA00022475"/>
    </source>
</evidence>
<dbReference type="CDD" id="cd06579">
    <property type="entry name" value="TM_PBP1_transp_AraH_like"/>
    <property type="match status" value="1"/>
</dbReference>
<feature type="transmembrane region" description="Helical" evidence="8">
    <location>
        <begin position="12"/>
        <end position="29"/>
    </location>
</feature>
<keyword evidence="7 8" id="KW-0472">Membrane</keyword>
<evidence type="ECO:0000256" key="7">
    <source>
        <dbReference type="ARBA" id="ARBA00023136"/>
    </source>
</evidence>
<keyword evidence="5 8" id="KW-0812">Transmembrane</keyword>
<protein>
    <submittedName>
        <fullName evidence="9">ABC transporter permease</fullName>
    </submittedName>
</protein>
<feature type="transmembrane region" description="Helical" evidence="8">
    <location>
        <begin position="90"/>
        <end position="111"/>
    </location>
</feature>
<reference evidence="9 10" key="1">
    <citation type="submission" date="2018-08" db="EMBL/GenBank/DDBJ databases">
        <title>A genome reference for cultivated species of the human gut microbiota.</title>
        <authorList>
            <person name="Zou Y."/>
            <person name="Xue W."/>
            <person name="Luo G."/>
        </authorList>
    </citation>
    <scope>NUCLEOTIDE SEQUENCE [LARGE SCALE GENOMIC DNA]</scope>
    <source>
        <strain evidence="9 10">AF04-15</strain>
    </source>
</reference>
<dbReference type="InterPro" id="IPR001851">
    <property type="entry name" value="ABC_transp_permease"/>
</dbReference>
<feature type="transmembrane region" description="Helical" evidence="8">
    <location>
        <begin position="41"/>
        <end position="60"/>
    </location>
</feature>
<feature type="transmembrane region" description="Helical" evidence="8">
    <location>
        <begin position="207"/>
        <end position="227"/>
    </location>
</feature>
<dbReference type="GO" id="GO:0022857">
    <property type="term" value="F:transmembrane transporter activity"/>
    <property type="evidence" value="ECO:0007669"/>
    <property type="project" value="InterPro"/>
</dbReference>
<keyword evidence="4" id="KW-0997">Cell inner membrane</keyword>
<dbReference type="AlphaFoldDB" id="A0A413F7S8"/>
<dbReference type="GO" id="GO:0005886">
    <property type="term" value="C:plasma membrane"/>
    <property type="evidence" value="ECO:0007669"/>
    <property type="project" value="UniProtKB-SubCell"/>
</dbReference>
<dbReference type="Pfam" id="PF02653">
    <property type="entry name" value="BPD_transp_2"/>
    <property type="match status" value="1"/>
</dbReference>
<evidence type="ECO:0000256" key="6">
    <source>
        <dbReference type="ARBA" id="ARBA00022989"/>
    </source>
</evidence>
<name>A0A413F7S8_9FIRM</name>
<keyword evidence="6 8" id="KW-1133">Transmembrane helix</keyword>
<accession>A0A413F7S8</accession>
<keyword evidence="3" id="KW-1003">Cell membrane</keyword>
<dbReference type="PANTHER" id="PTHR32196:SF21">
    <property type="entry name" value="ABC TRANSPORTER PERMEASE PROTEIN YPHD-RELATED"/>
    <property type="match status" value="1"/>
</dbReference>
<evidence type="ECO:0000256" key="1">
    <source>
        <dbReference type="ARBA" id="ARBA00004651"/>
    </source>
</evidence>